<dbReference type="InterPro" id="IPR036409">
    <property type="entry name" value="Aldolase_II/adducin_N_sf"/>
</dbReference>
<dbReference type="InterPro" id="IPR001303">
    <property type="entry name" value="Aldolase_II/adducin_N"/>
</dbReference>
<sequence length="163" mass="17252">MDAAGRVLAGGLVPTSELELHLGVYARFDAGAVVHTHAVESTALSLVVDEIPCVHYQQLLLGGVIRVAPFATFGTPELAAHVLAALDGKRAALMANHGAVALGSSLDDAVENTLLLEWLCEIYRKATVSGAVRTLGEEQQLAVIEAALRRGYGTTHRLEEQDT</sequence>
<evidence type="ECO:0000313" key="6">
    <source>
        <dbReference type="Proteomes" id="UP000037179"/>
    </source>
</evidence>
<dbReference type="SUPFAM" id="SSF53639">
    <property type="entry name" value="AraD/HMP-PK domain-like"/>
    <property type="match status" value="1"/>
</dbReference>
<reference evidence="4 7" key="3">
    <citation type="submission" date="2016-10" db="EMBL/GenBank/DDBJ databases">
        <title>Genome sequence of Nocardia seriolae strain EM150506, isolated from Anguila japonica.</title>
        <authorList>
            <person name="Han H.-J."/>
        </authorList>
    </citation>
    <scope>NUCLEOTIDE SEQUENCE [LARGE SCALE GENOMIC DNA]</scope>
    <source>
        <strain evidence="4 7">EM150506</strain>
    </source>
</reference>
<dbReference type="RefSeq" id="WP_306455120.1">
    <property type="nucleotide sequence ID" value="NZ_AP017900.1"/>
</dbReference>
<evidence type="ECO:0000313" key="5">
    <source>
        <dbReference type="EMBL" id="GAP28093.1"/>
    </source>
</evidence>
<evidence type="ECO:0000313" key="4">
    <source>
        <dbReference type="EMBL" id="APA96477.1"/>
    </source>
</evidence>
<dbReference type="Proteomes" id="UP000037179">
    <property type="component" value="Unassembled WGS sequence"/>
</dbReference>
<keyword evidence="6" id="KW-1185">Reference proteome</keyword>
<feature type="domain" description="Class II aldolase/adducin N-terminal" evidence="3">
    <location>
        <begin position="1"/>
        <end position="124"/>
    </location>
</feature>
<dbReference type="GeneID" id="93373149"/>
<reference evidence="5 6" key="2">
    <citation type="journal article" date="2016" name="Genome Announc.">
        <title>Draft Genome Sequence of Erythromycin- and Oxytetracycline-Sensitive Nocardia seriolae Strain U-1 (NBRC 110359).</title>
        <authorList>
            <person name="Imajoh M."/>
            <person name="Sukeda M."/>
            <person name="Shimizu M."/>
            <person name="Yamane J."/>
            <person name="Ohnishi K."/>
            <person name="Oshima S."/>
        </authorList>
    </citation>
    <scope>NUCLEOTIDE SEQUENCE [LARGE SCALE GENOMIC DNA]</scope>
    <source>
        <strain evidence="5 6">U-1</strain>
    </source>
</reference>
<keyword evidence="2 4" id="KW-0456">Lyase</keyword>
<keyword evidence="1" id="KW-0479">Metal-binding</keyword>
<evidence type="ECO:0000259" key="3">
    <source>
        <dbReference type="SMART" id="SM01007"/>
    </source>
</evidence>
<evidence type="ECO:0000256" key="2">
    <source>
        <dbReference type="ARBA" id="ARBA00023239"/>
    </source>
</evidence>
<dbReference type="AlphaFoldDB" id="A0ABC8ARE3"/>
<evidence type="ECO:0000313" key="7">
    <source>
        <dbReference type="Proteomes" id="UP000180166"/>
    </source>
</evidence>
<dbReference type="PANTHER" id="PTHR22789">
    <property type="entry name" value="FUCULOSE PHOSPHATE ALDOLASE"/>
    <property type="match status" value="1"/>
</dbReference>
<dbReference type="GO" id="GO:0046872">
    <property type="term" value="F:metal ion binding"/>
    <property type="evidence" value="ECO:0007669"/>
    <property type="project" value="UniProtKB-KW"/>
</dbReference>
<dbReference type="Gene3D" id="3.40.225.10">
    <property type="entry name" value="Class II aldolase/adducin N-terminal domain"/>
    <property type="match status" value="1"/>
</dbReference>
<reference evidence="6" key="1">
    <citation type="submission" date="2015-07" db="EMBL/GenBank/DDBJ databases">
        <title>Nocardia seriolae U-1 whole genome shotgun sequence.</title>
        <authorList>
            <person name="Imajoh M."/>
            <person name="Fukumoto Y."/>
            <person name="Sukeda M."/>
            <person name="Yamane J."/>
            <person name="Yamasaki K."/>
            <person name="Shimizu M."/>
            <person name="Ohnishi K."/>
            <person name="Oshima S."/>
        </authorList>
    </citation>
    <scope>NUCLEOTIDE SEQUENCE [LARGE SCALE GENOMIC DNA]</scope>
    <source>
        <strain evidence="6">U-1</strain>
    </source>
</reference>
<name>A0ABC8ARE3_9NOCA</name>
<dbReference type="EMBL" id="BBYQ01000028">
    <property type="protein sequence ID" value="GAP28093.1"/>
    <property type="molecule type" value="Genomic_DNA"/>
</dbReference>
<organism evidence="4 7">
    <name type="scientific">Nocardia seriolae</name>
    <dbReference type="NCBI Taxonomy" id="37332"/>
    <lineage>
        <taxon>Bacteria</taxon>
        <taxon>Bacillati</taxon>
        <taxon>Actinomycetota</taxon>
        <taxon>Actinomycetes</taxon>
        <taxon>Mycobacteriales</taxon>
        <taxon>Nocardiaceae</taxon>
        <taxon>Nocardia</taxon>
    </lineage>
</organism>
<protein>
    <submittedName>
        <fullName evidence="4">L-fuculose-phosphate aldolase</fullName>
        <ecNumber evidence="4">4.1.2.17</ecNumber>
    </submittedName>
</protein>
<dbReference type="SMART" id="SM01007">
    <property type="entry name" value="Aldolase_II"/>
    <property type="match status" value="1"/>
</dbReference>
<dbReference type="PANTHER" id="PTHR22789:SF0">
    <property type="entry name" value="3-OXO-TETRONATE 4-PHOSPHATE DECARBOXYLASE-RELATED"/>
    <property type="match status" value="1"/>
</dbReference>
<proteinExistence type="predicted"/>
<gene>
    <name evidence="4" type="primary">fucA</name>
    <name evidence="4" type="ORF">NS506_02412</name>
    <name evidence="5" type="ORF">NSK11_contig00028-0006</name>
</gene>
<dbReference type="Proteomes" id="UP000180166">
    <property type="component" value="Chromosome"/>
</dbReference>
<dbReference type="EC" id="4.1.2.17" evidence="4"/>
<dbReference type="Pfam" id="PF00596">
    <property type="entry name" value="Aldolase_II"/>
    <property type="match status" value="1"/>
</dbReference>
<evidence type="ECO:0000256" key="1">
    <source>
        <dbReference type="ARBA" id="ARBA00022723"/>
    </source>
</evidence>
<dbReference type="EMBL" id="CP017839">
    <property type="protein sequence ID" value="APA96477.1"/>
    <property type="molecule type" value="Genomic_DNA"/>
</dbReference>
<dbReference type="GO" id="GO:0008738">
    <property type="term" value="F:L-fuculose-phosphate aldolase activity"/>
    <property type="evidence" value="ECO:0007669"/>
    <property type="project" value="UniProtKB-EC"/>
</dbReference>
<dbReference type="InterPro" id="IPR050197">
    <property type="entry name" value="Aldolase_class_II_sugar_metab"/>
</dbReference>
<accession>A0ABC8ARE3</accession>
<dbReference type="KEGG" id="nsr:NS506_02412"/>